<dbReference type="OrthoDB" id="2357232at2"/>
<dbReference type="Proteomes" id="UP000248646">
    <property type="component" value="Unassembled WGS sequence"/>
</dbReference>
<evidence type="ECO:0000256" key="1">
    <source>
        <dbReference type="SAM" id="Phobius"/>
    </source>
</evidence>
<feature type="domain" description="DUF4064" evidence="2">
    <location>
        <begin position="2"/>
        <end position="119"/>
    </location>
</feature>
<keyword evidence="1" id="KW-0812">Transmembrane</keyword>
<accession>A0A2W7PB78</accession>
<sequence length="157" mass="17150">MSRTGEIVLASISAVFTVIGIILLAMIVIGGNTAFQDAAFISEFEQEILSDPTFTSQDTEVITQFMEVFIDLFGLFGWGFIILLVISLVLNIIGIVSVNKNKKPKSAGILFIVAGLFAGVLSLTSILLYVAAIMCFVRKPPIQFAEQEEYYTAKETL</sequence>
<keyword evidence="1" id="KW-0472">Membrane</keyword>
<feature type="transmembrane region" description="Helical" evidence="1">
    <location>
        <begin position="7"/>
        <end position="29"/>
    </location>
</feature>
<evidence type="ECO:0000259" key="2">
    <source>
        <dbReference type="Pfam" id="PF13273"/>
    </source>
</evidence>
<dbReference type="RefSeq" id="WP_111439905.1">
    <property type="nucleotide sequence ID" value="NZ_QKZI01000005.1"/>
</dbReference>
<feature type="transmembrane region" description="Helical" evidence="1">
    <location>
        <begin position="108"/>
        <end position="132"/>
    </location>
</feature>
<gene>
    <name evidence="3" type="ORF">C7437_10555</name>
</gene>
<dbReference type="InterPro" id="IPR025273">
    <property type="entry name" value="DUF4064"/>
</dbReference>
<evidence type="ECO:0000313" key="3">
    <source>
        <dbReference type="EMBL" id="PZX03858.1"/>
    </source>
</evidence>
<protein>
    <submittedName>
        <fullName evidence="3">Uncharacterized protein DUF4064</fullName>
    </submittedName>
</protein>
<dbReference type="EMBL" id="QKZI01000005">
    <property type="protein sequence ID" value="PZX03858.1"/>
    <property type="molecule type" value="Genomic_DNA"/>
</dbReference>
<keyword evidence="1" id="KW-1133">Transmembrane helix</keyword>
<comment type="caution">
    <text evidence="3">The sequence shown here is derived from an EMBL/GenBank/DDBJ whole genome shotgun (WGS) entry which is preliminary data.</text>
</comment>
<dbReference type="Pfam" id="PF13273">
    <property type="entry name" value="DUF4064"/>
    <property type="match status" value="1"/>
</dbReference>
<feature type="transmembrane region" description="Helical" evidence="1">
    <location>
        <begin position="75"/>
        <end position="96"/>
    </location>
</feature>
<dbReference type="AlphaFoldDB" id="A0A2W7PB78"/>
<keyword evidence="4" id="KW-1185">Reference proteome</keyword>
<reference evidence="3 4" key="1">
    <citation type="submission" date="2018-06" db="EMBL/GenBank/DDBJ databases">
        <title>Genomic Encyclopedia of Type Strains, Phase IV (KMG-IV): sequencing the most valuable type-strain genomes for metagenomic binning, comparative biology and taxonomic classification.</title>
        <authorList>
            <person name="Goeker M."/>
        </authorList>
    </citation>
    <scope>NUCLEOTIDE SEQUENCE [LARGE SCALE GENOMIC DNA]</scope>
    <source>
        <strain evidence="3 4">DSM 5</strain>
    </source>
</reference>
<organism evidence="3 4">
    <name type="scientific">Psychrobacillus insolitus</name>
    <dbReference type="NCBI Taxonomy" id="1461"/>
    <lineage>
        <taxon>Bacteria</taxon>
        <taxon>Bacillati</taxon>
        <taxon>Bacillota</taxon>
        <taxon>Bacilli</taxon>
        <taxon>Bacillales</taxon>
        <taxon>Bacillaceae</taxon>
        <taxon>Psychrobacillus</taxon>
    </lineage>
</organism>
<evidence type="ECO:0000313" key="4">
    <source>
        <dbReference type="Proteomes" id="UP000248646"/>
    </source>
</evidence>
<proteinExistence type="predicted"/>
<name>A0A2W7PB78_9BACI</name>